<dbReference type="Gene3D" id="3.20.20.20">
    <property type="entry name" value="Dihydropteroate synthase-like"/>
    <property type="match status" value="1"/>
</dbReference>
<dbReference type="InterPro" id="IPR036589">
    <property type="entry name" value="HCY_dom_sf"/>
</dbReference>
<dbReference type="GO" id="GO:0032259">
    <property type="term" value="P:methylation"/>
    <property type="evidence" value="ECO:0007669"/>
    <property type="project" value="UniProtKB-KW"/>
</dbReference>
<dbReference type="SUPFAM" id="SSF47644">
    <property type="entry name" value="Methionine synthase domain"/>
    <property type="match status" value="1"/>
</dbReference>
<evidence type="ECO:0000256" key="12">
    <source>
        <dbReference type="ARBA" id="ARBA00022737"/>
    </source>
</evidence>
<dbReference type="SUPFAM" id="SSF56507">
    <property type="entry name" value="Methionine synthase activation domain-like"/>
    <property type="match status" value="1"/>
</dbReference>
<dbReference type="GO" id="GO:0046653">
    <property type="term" value="P:tetrahydrofolate metabolic process"/>
    <property type="evidence" value="ECO:0007669"/>
    <property type="project" value="TreeGrafter"/>
</dbReference>
<dbReference type="NCBIfam" id="NF007024">
    <property type="entry name" value="PRK09490.1"/>
    <property type="match status" value="1"/>
</dbReference>
<dbReference type="InterPro" id="IPR050554">
    <property type="entry name" value="Met_Synthase/Corrinoid"/>
</dbReference>
<organism evidence="22">
    <name type="scientific">mine drainage metagenome</name>
    <dbReference type="NCBI Taxonomy" id="410659"/>
    <lineage>
        <taxon>unclassified sequences</taxon>
        <taxon>metagenomes</taxon>
        <taxon>ecological metagenomes</taxon>
    </lineage>
</organism>
<evidence type="ECO:0000256" key="7">
    <source>
        <dbReference type="ARBA" id="ARBA00022605"/>
    </source>
</evidence>
<dbReference type="NCBIfam" id="TIGR02082">
    <property type="entry name" value="metH"/>
    <property type="match status" value="1"/>
</dbReference>
<comment type="caution">
    <text evidence="22">The sequence shown here is derived from an EMBL/GenBank/DDBJ whole genome shotgun (WGS) entry which is preliminary data.</text>
</comment>
<keyword evidence="13" id="KW-0862">Zinc</keyword>
<dbReference type="Gene3D" id="1.10.288.10">
    <property type="entry name" value="Cobalamin-dependent Methionine Synthase, domain 2"/>
    <property type="match status" value="1"/>
</dbReference>
<evidence type="ECO:0000259" key="20">
    <source>
        <dbReference type="PROSITE" id="PS51332"/>
    </source>
</evidence>
<dbReference type="Gene3D" id="3.10.196.10">
    <property type="entry name" value="Vitamin B12-dependent methionine synthase, activation domain"/>
    <property type="match status" value="1"/>
</dbReference>
<dbReference type="PANTHER" id="PTHR45833">
    <property type="entry name" value="METHIONINE SYNTHASE"/>
    <property type="match status" value="1"/>
</dbReference>
<dbReference type="InterPro" id="IPR006158">
    <property type="entry name" value="Cobalamin-bd"/>
</dbReference>
<dbReference type="GO" id="GO:0031419">
    <property type="term" value="F:cobalamin binding"/>
    <property type="evidence" value="ECO:0007669"/>
    <property type="project" value="UniProtKB-KW"/>
</dbReference>
<evidence type="ECO:0000256" key="15">
    <source>
        <dbReference type="ARBA" id="ARBA00023285"/>
    </source>
</evidence>
<evidence type="ECO:0000259" key="21">
    <source>
        <dbReference type="PROSITE" id="PS51337"/>
    </source>
</evidence>
<evidence type="ECO:0000256" key="5">
    <source>
        <dbReference type="ARBA" id="ARBA00012032"/>
    </source>
</evidence>
<sequence>MDTRVLPESCLKERILILDGAMGTEIQKLELGEADFRGERFRKHPRELKGNNDLLTLTRPDHIRRIHAAYLAAGADLIETNTFNSTAIAQGDYGTGFCVRELNREGARLAREEADRWTRKTPHQPRFVVGVLGPTNRMASMSANVEDPGARATDFETLVQAYAEAIDGLLAGGVHFIMVETVFDTLNCKAALFALESRFAQDGCRTPIMISATITDRSGRTLSGQTVEAFWNSVRHVHPFSIGLNCALGPSELRPYVEELSRIADCLVSVHPNAGLPNAFGGYDESPESMAREMTDWAKRGWLNIVGGCCGTTPSHIAAILAGCRGVKPRVIPRIESRCRLAGLEPLNIGSGSLFVNVGERTNVTGSSQFKKWILAGEDEAALAVARDQVENGAQILDVNMDEALLDGEAAMTRFLRRLATEPDIARVPVMIDSSRWSIIEVGLRNVQGKPVINSLSLKEGEGPFLEHARLARRYGAAVVIMAFDESGQADTVERRVAVCERAARLLVNRIGFPLEDIIFDPNIFAIGTGIEAHDRYALDFFESVMEIKRRLPGVLTSGGVSNVSFSFRGNNRLREAIHSVFLYHAIRAGLDLGIVNAGQLPVYEEIPKQLRECVEDLVLNRRADAAERLIEWAHTLDQRRDTQAAAPAWRDQPVRERLTHALVQGIAEGIEADVEEARKSSARALDVIEGPLMDGMNTVGDLFGNGKMFLPQVVKSARVMKKAVAYLIPFIEREKTGASRSRGKILLATVKGDVHDIGKNIVGVVLACNNYEVIDLGVMTPVGTILETARREKVDLVGLSGLITPSLEEMSRVAEDMQHAGFRIPLLIGGATTSRTHTAIKIAPRYEAPVIHVKDASRAVGVVGALLGNQCEAFVAETGLEYARIRTTHSEQKSSRLWLSLAAARRNRTPILWENYLPPTPEQPGLLVLKDYPLKELIPYIDWTPFFHVWQLKGSYPRILEDPVKGEEATKLLKDAKSLLEEIVRNKSLRAQAVMGLYPAESEADEDIRLRMPGHAGSDAPVFHFLRQQEERPPGRPNRSLADFVAPAGSGIPDWIGLFAVTAGTGLEPLVERCMQDHDDYGAILYKALADRLAEALAERLHEQVRREFWGYAREESIDPAELIREEYRGIRPAPGYPACPDHTEKETLFRVLKATDRIGIRLTENYAMWPAASVCGFYFSHPEAHYFAVGRIQRDQVEDYARRTGQPVASVERWLAPNLGYEPEDVQSKQGAWEGAVAEQAILEDNKQLNSLSRR</sequence>
<keyword evidence="10" id="KW-0949">S-adenosyl-L-methionine</keyword>
<feature type="domain" description="AdoMet activation" evidence="19">
    <location>
        <begin position="893"/>
        <end position="1226"/>
    </location>
</feature>
<keyword evidence="15" id="KW-0170">Cobalt</keyword>
<evidence type="ECO:0000313" key="22">
    <source>
        <dbReference type="EMBL" id="EQD76042.1"/>
    </source>
</evidence>
<keyword evidence="12" id="KW-0677">Repeat</keyword>
<evidence type="ECO:0000256" key="11">
    <source>
        <dbReference type="ARBA" id="ARBA00022723"/>
    </source>
</evidence>
<feature type="domain" description="B12-binding" evidence="20">
    <location>
        <begin position="743"/>
        <end position="878"/>
    </location>
</feature>
<evidence type="ECO:0000259" key="17">
    <source>
        <dbReference type="PROSITE" id="PS50970"/>
    </source>
</evidence>
<dbReference type="GO" id="GO:0008705">
    <property type="term" value="F:methionine synthase activity"/>
    <property type="evidence" value="ECO:0007669"/>
    <property type="project" value="UniProtKB-EC"/>
</dbReference>
<dbReference type="InterPro" id="IPR000489">
    <property type="entry name" value="Pterin-binding_dom"/>
</dbReference>
<dbReference type="SMART" id="SM01018">
    <property type="entry name" value="B12-binding_2"/>
    <property type="match status" value="1"/>
</dbReference>
<dbReference type="FunFam" id="3.20.20.330:FF:000001">
    <property type="entry name" value="Methionine synthase"/>
    <property type="match status" value="1"/>
</dbReference>
<dbReference type="FunFam" id="1.10.1240.10:FF:000001">
    <property type="entry name" value="Methionine synthase"/>
    <property type="match status" value="1"/>
</dbReference>
<evidence type="ECO:0000256" key="9">
    <source>
        <dbReference type="ARBA" id="ARBA00022679"/>
    </source>
</evidence>
<dbReference type="PROSITE" id="PS51332">
    <property type="entry name" value="B12_BINDING"/>
    <property type="match status" value="1"/>
</dbReference>
<dbReference type="AlphaFoldDB" id="T1C231"/>
<feature type="domain" description="Pterin-binding" evidence="18">
    <location>
        <begin position="355"/>
        <end position="616"/>
    </location>
</feature>
<dbReference type="InterPro" id="IPR037010">
    <property type="entry name" value="VitB12-dep_Met_synth_activ_sf"/>
</dbReference>
<dbReference type="InterPro" id="IPR036724">
    <property type="entry name" value="Cobalamin-bd_sf"/>
</dbReference>
<dbReference type="PROSITE" id="PS51337">
    <property type="entry name" value="B12_BINDING_NTER"/>
    <property type="match status" value="1"/>
</dbReference>
<dbReference type="InterPro" id="IPR004223">
    <property type="entry name" value="VitB12-dep_Met_synth_activ_dom"/>
</dbReference>
<dbReference type="EC" id="2.1.1.13" evidence="5"/>
<dbReference type="Gene3D" id="3.20.20.330">
    <property type="entry name" value="Homocysteine-binding-like domain"/>
    <property type="match status" value="1"/>
</dbReference>
<dbReference type="Pfam" id="PF02310">
    <property type="entry name" value="B12-binding"/>
    <property type="match status" value="1"/>
</dbReference>
<dbReference type="PROSITE" id="PS50974">
    <property type="entry name" value="ADOMET_ACTIVATION"/>
    <property type="match status" value="1"/>
</dbReference>
<dbReference type="EMBL" id="AUZY01001159">
    <property type="protein sequence ID" value="EQD76042.1"/>
    <property type="molecule type" value="Genomic_DNA"/>
</dbReference>
<dbReference type="Pfam" id="PF02574">
    <property type="entry name" value="S-methyl_trans"/>
    <property type="match status" value="1"/>
</dbReference>
<dbReference type="GO" id="GO:0050667">
    <property type="term" value="P:homocysteine metabolic process"/>
    <property type="evidence" value="ECO:0007669"/>
    <property type="project" value="TreeGrafter"/>
</dbReference>
<dbReference type="InterPro" id="IPR003759">
    <property type="entry name" value="Cbl-bd_cap"/>
</dbReference>
<proteinExistence type="inferred from homology"/>
<dbReference type="InterPro" id="IPR033706">
    <property type="entry name" value="Met_synthase_B12-bd"/>
</dbReference>
<evidence type="ECO:0000256" key="6">
    <source>
        <dbReference type="ARBA" id="ARBA00022603"/>
    </source>
</evidence>
<reference evidence="22" key="1">
    <citation type="submission" date="2013-08" db="EMBL/GenBank/DDBJ databases">
        <authorList>
            <person name="Mendez C."/>
            <person name="Richter M."/>
            <person name="Ferrer M."/>
            <person name="Sanchez J."/>
        </authorList>
    </citation>
    <scope>NUCLEOTIDE SEQUENCE</scope>
</reference>
<dbReference type="GO" id="GO:0005829">
    <property type="term" value="C:cytosol"/>
    <property type="evidence" value="ECO:0007669"/>
    <property type="project" value="TreeGrafter"/>
</dbReference>
<evidence type="ECO:0000259" key="18">
    <source>
        <dbReference type="PROSITE" id="PS50972"/>
    </source>
</evidence>
<keyword evidence="6" id="KW-0489">Methyltransferase</keyword>
<dbReference type="Pfam" id="PF02607">
    <property type="entry name" value="B12-binding_2"/>
    <property type="match status" value="1"/>
</dbReference>
<keyword evidence="7" id="KW-0028">Amino-acid biosynthesis</keyword>
<comment type="similarity">
    <text evidence="4">Belongs to the vitamin-B12 dependent methionine synthase family.</text>
</comment>
<evidence type="ECO:0000256" key="13">
    <source>
        <dbReference type="ARBA" id="ARBA00022833"/>
    </source>
</evidence>
<dbReference type="PIRSF" id="PIRSF000381">
    <property type="entry name" value="MetH"/>
    <property type="match status" value="1"/>
</dbReference>
<keyword evidence="9" id="KW-0808">Transferase</keyword>
<dbReference type="PROSITE" id="PS50972">
    <property type="entry name" value="PTERIN_BINDING"/>
    <property type="match status" value="1"/>
</dbReference>
<evidence type="ECO:0000256" key="3">
    <source>
        <dbReference type="ARBA" id="ARBA00005178"/>
    </source>
</evidence>
<dbReference type="FunFam" id="3.20.20.20:FF:000002">
    <property type="entry name" value="Methionine synthase"/>
    <property type="match status" value="1"/>
</dbReference>
<dbReference type="SUPFAM" id="SSF82282">
    <property type="entry name" value="Homocysteine S-methyltransferase"/>
    <property type="match status" value="1"/>
</dbReference>
<evidence type="ECO:0000256" key="10">
    <source>
        <dbReference type="ARBA" id="ARBA00022691"/>
    </source>
</evidence>
<evidence type="ECO:0000259" key="19">
    <source>
        <dbReference type="PROSITE" id="PS50974"/>
    </source>
</evidence>
<dbReference type="UniPathway" id="UPA00051">
    <property type="reaction ID" value="UER00081"/>
</dbReference>
<keyword evidence="8" id="KW-0846">Cobalamin</keyword>
<dbReference type="InterPro" id="IPR036594">
    <property type="entry name" value="Meth_synthase_dom"/>
</dbReference>
<dbReference type="PANTHER" id="PTHR45833:SF1">
    <property type="entry name" value="METHIONINE SYNTHASE"/>
    <property type="match status" value="1"/>
</dbReference>
<evidence type="ECO:0000256" key="16">
    <source>
        <dbReference type="ARBA" id="ARBA00031040"/>
    </source>
</evidence>
<evidence type="ECO:0000256" key="14">
    <source>
        <dbReference type="ARBA" id="ARBA00023167"/>
    </source>
</evidence>
<keyword evidence="11" id="KW-0479">Metal-binding</keyword>
<keyword evidence="14" id="KW-0486">Methionine biosynthesis</keyword>
<comment type="cofactor">
    <cofactor evidence="2">
        <name>methylcob(III)alamin</name>
        <dbReference type="ChEBI" id="CHEBI:28115"/>
    </cofactor>
</comment>
<reference evidence="22" key="2">
    <citation type="journal article" date="2014" name="ISME J.">
        <title>Microbial stratification in low pH oxic and suboxic macroscopic growths along an acid mine drainage.</title>
        <authorList>
            <person name="Mendez-Garcia C."/>
            <person name="Mesa V."/>
            <person name="Sprenger R.R."/>
            <person name="Richter M."/>
            <person name="Diez M.S."/>
            <person name="Solano J."/>
            <person name="Bargiela R."/>
            <person name="Golyshina O.V."/>
            <person name="Manteca A."/>
            <person name="Ramos J.L."/>
            <person name="Gallego J.R."/>
            <person name="Llorente I."/>
            <person name="Martins Dos Santos V.A."/>
            <person name="Jensen O.N."/>
            <person name="Pelaez A.I."/>
            <person name="Sanchez J."/>
            <person name="Ferrer M."/>
        </authorList>
    </citation>
    <scope>NUCLEOTIDE SEQUENCE</scope>
</reference>
<dbReference type="SUPFAM" id="SSF52242">
    <property type="entry name" value="Cobalamin (vitamin B12)-binding domain"/>
    <property type="match status" value="1"/>
</dbReference>
<feature type="domain" description="B12-binding N-terminal" evidence="21">
    <location>
        <begin position="646"/>
        <end position="740"/>
    </location>
</feature>
<dbReference type="CDD" id="cd02069">
    <property type="entry name" value="methionine_synthase_B12_BD"/>
    <property type="match status" value="1"/>
</dbReference>
<dbReference type="Gene3D" id="3.40.50.280">
    <property type="entry name" value="Cobalamin-binding domain"/>
    <property type="match status" value="1"/>
</dbReference>
<dbReference type="Pfam" id="PF00809">
    <property type="entry name" value="Pterin_bind"/>
    <property type="match status" value="1"/>
</dbReference>
<comment type="pathway">
    <text evidence="3">Amino-acid biosynthesis; L-methionine biosynthesis via de novo pathway; L-methionine from L-homocysteine (MetH route): step 1/1.</text>
</comment>
<dbReference type="InterPro" id="IPR003726">
    <property type="entry name" value="HCY_dom"/>
</dbReference>
<dbReference type="GO" id="GO:0008270">
    <property type="term" value="F:zinc ion binding"/>
    <property type="evidence" value="ECO:0007669"/>
    <property type="project" value="InterPro"/>
</dbReference>
<dbReference type="InterPro" id="IPR011822">
    <property type="entry name" value="MetH"/>
</dbReference>
<dbReference type="PROSITE" id="PS50970">
    <property type="entry name" value="HCY"/>
    <property type="match status" value="1"/>
</dbReference>
<accession>T1C231</accession>
<name>T1C231_9ZZZZ</name>
<dbReference type="Pfam" id="PF02965">
    <property type="entry name" value="Met_synt_B12"/>
    <property type="match status" value="1"/>
</dbReference>
<evidence type="ECO:0000256" key="8">
    <source>
        <dbReference type="ARBA" id="ARBA00022628"/>
    </source>
</evidence>
<protein>
    <recommendedName>
        <fullName evidence="5">methionine synthase</fullName>
        <ecNumber evidence="5">2.1.1.13</ecNumber>
    </recommendedName>
    <alternativeName>
        <fullName evidence="16">5-methyltetrahydrofolate--homocysteine methyltransferase</fullName>
    </alternativeName>
</protein>
<feature type="domain" description="Hcy-binding" evidence="17">
    <location>
        <begin position="4"/>
        <end position="324"/>
    </location>
</feature>
<dbReference type="SUPFAM" id="SSF51717">
    <property type="entry name" value="Dihydropteroate synthetase-like"/>
    <property type="match status" value="1"/>
</dbReference>
<dbReference type="CDD" id="cd00740">
    <property type="entry name" value="MeTr"/>
    <property type="match status" value="1"/>
</dbReference>
<dbReference type="Gene3D" id="1.10.1240.10">
    <property type="entry name" value="Methionine synthase domain"/>
    <property type="match status" value="1"/>
</dbReference>
<evidence type="ECO:0000256" key="4">
    <source>
        <dbReference type="ARBA" id="ARBA00010398"/>
    </source>
</evidence>
<dbReference type="InterPro" id="IPR011005">
    <property type="entry name" value="Dihydropteroate_synth-like_sf"/>
</dbReference>
<comment type="cofactor">
    <cofactor evidence="1">
        <name>Zn(2+)</name>
        <dbReference type="ChEBI" id="CHEBI:29105"/>
    </cofactor>
</comment>
<evidence type="ECO:0000256" key="2">
    <source>
        <dbReference type="ARBA" id="ARBA00001956"/>
    </source>
</evidence>
<evidence type="ECO:0000256" key="1">
    <source>
        <dbReference type="ARBA" id="ARBA00001947"/>
    </source>
</evidence>
<gene>
    <name evidence="22" type="ORF">B1B_01949</name>
</gene>